<proteinExistence type="predicted"/>
<feature type="non-terminal residue" evidence="1">
    <location>
        <position position="1"/>
    </location>
</feature>
<name>X1LVM8_9ZZZZ</name>
<protein>
    <submittedName>
        <fullName evidence="1">Uncharacterized protein</fullName>
    </submittedName>
</protein>
<gene>
    <name evidence="1" type="ORF">S06H3_29733</name>
</gene>
<reference evidence="1" key="1">
    <citation type="journal article" date="2014" name="Front. Microbiol.">
        <title>High frequency of phylogenetically diverse reductive dehalogenase-homologous genes in deep subseafloor sedimentary metagenomes.</title>
        <authorList>
            <person name="Kawai M."/>
            <person name="Futagami T."/>
            <person name="Toyoda A."/>
            <person name="Takaki Y."/>
            <person name="Nishi S."/>
            <person name="Hori S."/>
            <person name="Arai W."/>
            <person name="Tsubouchi T."/>
            <person name="Morono Y."/>
            <person name="Uchiyama I."/>
            <person name="Ito T."/>
            <person name="Fujiyama A."/>
            <person name="Inagaki F."/>
            <person name="Takami H."/>
        </authorList>
    </citation>
    <scope>NUCLEOTIDE SEQUENCE</scope>
    <source>
        <strain evidence="1">Expedition CK06-06</strain>
    </source>
</reference>
<comment type="caution">
    <text evidence="1">The sequence shown here is derived from an EMBL/GenBank/DDBJ whole genome shotgun (WGS) entry which is preliminary data.</text>
</comment>
<organism evidence="1">
    <name type="scientific">marine sediment metagenome</name>
    <dbReference type="NCBI Taxonomy" id="412755"/>
    <lineage>
        <taxon>unclassified sequences</taxon>
        <taxon>metagenomes</taxon>
        <taxon>ecological metagenomes</taxon>
    </lineage>
</organism>
<sequence>TPRREIYVNEEDFYVDKYGEINSPIEFDLSFSDLNNQEQGLFYELLSLDESSKGNGDEEELKIELHIRYFLETRKGTKKIIFRYWGGVVRSEISTG</sequence>
<evidence type="ECO:0000313" key="1">
    <source>
        <dbReference type="EMBL" id="GAI23442.1"/>
    </source>
</evidence>
<accession>X1LVM8</accession>
<dbReference type="AlphaFoldDB" id="X1LVM8"/>
<dbReference type="EMBL" id="BARV01017446">
    <property type="protein sequence ID" value="GAI23442.1"/>
    <property type="molecule type" value="Genomic_DNA"/>
</dbReference>